<evidence type="ECO:0000313" key="25">
    <source>
        <dbReference type="Proteomes" id="UP000001798"/>
    </source>
</evidence>
<dbReference type="GeneID" id="5432489"/>
<dbReference type="GO" id="GO:0016567">
    <property type="term" value="P:protein ubiquitination"/>
    <property type="evidence" value="ECO:0007669"/>
    <property type="project" value="UniProtKB-UniPathway"/>
</dbReference>
<dbReference type="InterPro" id="IPR021319">
    <property type="entry name" value="DUF2921"/>
</dbReference>
<dbReference type="InterPro" id="IPR050731">
    <property type="entry name" value="HRD1_E3_ubiq-ligases"/>
</dbReference>
<dbReference type="EC" id="2.3.2.27" evidence="4"/>
<dbReference type="SUPFAM" id="SSF57850">
    <property type="entry name" value="RING/U-box"/>
    <property type="match status" value="1"/>
</dbReference>
<dbReference type="GO" id="GO:0061630">
    <property type="term" value="F:ubiquitin protein ligase activity"/>
    <property type="evidence" value="ECO:0007669"/>
    <property type="project" value="UniProtKB-EC"/>
</dbReference>
<dbReference type="PANTHER" id="PTHR22763">
    <property type="entry name" value="RING ZINC FINGER PROTEIN"/>
    <property type="match status" value="1"/>
</dbReference>
<feature type="signal peptide" evidence="22">
    <location>
        <begin position="1"/>
        <end position="26"/>
    </location>
</feature>
<dbReference type="Pfam" id="PF11145">
    <property type="entry name" value="DUF2921"/>
    <property type="match status" value="1"/>
</dbReference>
<evidence type="ECO:0000256" key="1">
    <source>
        <dbReference type="ARBA" id="ARBA00000900"/>
    </source>
</evidence>
<dbReference type="GO" id="GO:0008270">
    <property type="term" value="F:zinc ion binding"/>
    <property type="evidence" value="ECO:0007669"/>
    <property type="project" value="UniProtKB-KW"/>
</dbReference>
<feature type="transmembrane region" description="Helical" evidence="21">
    <location>
        <begin position="701"/>
        <end position="722"/>
    </location>
</feature>
<evidence type="ECO:0000256" key="9">
    <source>
        <dbReference type="ARBA" id="ARBA00022771"/>
    </source>
</evidence>
<feature type="transmembrane region" description="Helical" evidence="21">
    <location>
        <begin position="509"/>
        <end position="532"/>
    </location>
</feature>
<keyword evidence="7" id="KW-0479">Metal-binding</keyword>
<dbReference type="KEGG" id="bfu:BCIN_08g02360"/>
<comment type="catalytic activity">
    <reaction evidence="1">
        <text>S-ubiquitinyl-[E2 ubiquitin-conjugating enzyme]-L-cysteine + [acceptor protein]-L-lysine = [E2 ubiquitin-conjugating enzyme]-L-cysteine + N(6)-ubiquitinyl-[acceptor protein]-L-lysine.</text>
        <dbReference type="EC" id="2.3.2.27"/>
    </reaction>
</comment>
<keyword evidence="13 21" id="KW-0472">Membrane</keyword>
<dbReference type="GO" id="GO:0012505">
    <property type="term" value="C:endomembrane system"/>
    <property type="evidence" value="ECO:0007669"/>
    <property type="project" value="UniProtKB-SubCell"/>
</dbReference>
<keyword evidence="10" id="KW-0833">Ubl conjugation pathway</keyword>
<evidence type="ECO:0000256" key="16">
    <source>
        <dbReference type="ARBA" id="ARBA00071072"/>
    </source>
</evidence>
<dbReference type="GO" id="GO:0043161">
    <property type="term" value="P:proteasome-mediated ubiquitin-dependent protein catabolic process"/>
    <property type="evidence" value="ECO:0007669"/>
    <property type="project" value="TreeGrafter"/>
</dbReference>
<evidence type="ECO:0000256" key="19">
    <source>
        <dbReference type="PROSITE-ProRule" id="PRU00175"/>
    </source>
</evidence>
<evidence type="ECO:0000256" key="5">
    <source>
        <dbReference type="ARBA" id="ARBA00022679"/>
    </source>
</evidence>
<reference evidence="24 25" key="1">
    <citation type="journal article" date="2011" name="PLoS Genet.">
        <title>Genomic analysis of the necrotrophic fungal pathogens Sclerotinia sclerotiorum and Botrytis cinerea.</title>
        <authorList>
            <person name="Amselem J."/>
            <person name="Cuomo C.A."/>
            <person name="van Kan J.A."/>
            <person name="Viaud M."/>
            <person name="Benito E.P."/>
            <person name="Couloux A."/>
            <person name="Coutinho P.M."/>
            <person name="de Vries R.P."/>
            <person name="Dyer P.S."/>
            <person name="Fillinger S."/>
            <person name="Fournier E."/>
            <person name="Gout L."/>
            <person name="Hahn M."/>
            <person name="Kohn L."/>
            <person name="Lapalu N."/>
            <person name="Plummer K.M."/>
            <person name="Pradier J.M."/>
            <person name="Quevillon E."/>
            <person name="Sharon A."/>
            <person name="Simon A."/>
            <person name="ten Have A."/>
            <person name="Tudzynski B."/>
            <person name="Tudzynski P."/>
            <person name="Wincker P."/>
            <person name="Andrew M."/>
            <person name="Anthouard V."/>
            <person name="Beever R.E."/>
            <person name="Beffa R."/>
            <person name="Benoit I."/>
            <person name="Bouzid O."/>
            <person name="Brault B."/>
            <person name="Chen Z."/>
            <person name="Choquer M."/>
            <person name="Collemare J."/>
            <person name="Cotton P."/>
            <person name="Danchin E.G."/>
            <person name="Da Silva C."/>
            <person name="Gautier A."/>
            <person name="Giraud C."/>
            <person name="Giraud T."/>
            <person name="Gonzalez C."/>
            <person name="Grossetete S."/>
            <person name="Guldener U."/>
            <person name="Henrissat B."/>
            <person name="Howlett B.J."/>
            <person name="Kodira C."/>
            <person name="Kretschmer M."/>
            <person name="Lappartient A."/>
            <person name="Leroch M."/>
            <person name="Levis C."/>
            <person name="Mauceli E."/>
            <person name="Neuveglise C."/>
            <person name="Oeser B."/>
            <person name="Pearson M."/>
            <person name="Poulain J."/>
            <person name="Poussereau N."/>
            <person name="Quesneville H."/>
            <person name="Rascle C."/>
            <person name="Schumacher J."/>
            <person name="Segurens B."/>
            <person name="Sexton A."/>
            <person name="Silva E."/>
            <person name="Sirven C."/>
            <person name="Soanes D.M."/>
            <person name="Talbot N.J."/>
            <person name="Templeton M."/>
            <person name="Yandava C."/>
            <person name="Yarden O."/>
            <person name="Zeng Q."/>
            <person name="Rollins J.A."/>
            <person name="Lebrun M.H."/>
            <person name="Dickman M."/>
        </authorList>
    </citation>
    <scope>NUCLEOTIDE SEQUENCE [LARGE SCALE GENOMIC DNA]</scope>
    <source>
        <strain evidence="24 25">B05.10</strain>
    </source>
</reference>
<evidence type="ECO:0000256" key="12">
    <source>
        <dbReference type="ARBA" id="ARBA00022989"/>
    </source>
</evidence>
<keyword evidence="6 21" id="KW-0812">Transmembrane</keyword>
<dbReference type="PANTHER" id="PTHR22763:SF162">
    <property type="entry name" value="TRANSMEMBRANE E3 UBIQUITIN-PROTEIN LIGASE 1"/>
    <property type="match status" value="1"/>
</dbReference>
<evidence type="ECO:0000256" key="2">
    <source>
        <dbReference type="ARBA" id="ARBA00004127"/>
    </source>
</evidence>
<evidence type="ECO:0000256" key="17">
    <source>
        <dbReference type="ARBA" id="ARBA00077885"/>
    </source>
</evidence>
<evidence type="ECO:0000256" key="13">
    <source>
        <dbReference type="ARBA" id="ARBA00023136"/>
    </source>
</evidence>
<evidence type="ECO:0000256" key="8">
    <source>
        <dbReference type="ARBA" id="ARBA00022729"/>
    </source>
</evidence>
<evidence type="ECO:0000256" key="11">
    <source>
        <dbReference type="ARBA" id="ARBA00022833"/>
    </source>
</evidence>
<dbReference type="OrthoDB" id="9984778at2759"/>
<dbReference type="Proteomes" id="UP000001798">
    <property type="component" value="Chromosome 8"/>
</dbReference>
<proteinExistence type="predicted"/>
<dbReference type="SMART" id="SM00184">
    <property type="entry name" value="RING"/>
    <property type="match status" value="1"/>
</dbReference>
<dbReference type="InterPro" id="IPR013083">
    <property type="entry name" value="Znf_RING/FYVE/PHD"/>
</dbReference>
<keyword evidence="25" id="KW-1185">Reference proteome</keyword>
<evidence type="ECO:0000256" key="10">
    <source>
        <dbReference type="ARBA" id="ARBA00022786"/>
    </source>
</evidence>
<dbReference type="EMBL" id="CP009812">
    <property type="protein sequence ID" value="ATZ52554.1"/>
    <property type="molecule type" value="Genomic_DNA"/>
</dbReference>
<feature type="transmembrane region" description="Helical" evidence="21">
    <location>
        <begin position="734"/>
        <end position="752"/>
    </location>
</feature>
<feature type="transmembrane region" description="Helical" evidence="21">
    <location>
        <begin position="485"/>
        <end position="503"/>
    </location>
</feature>
<feature type="transmembrane region" description="Helical" evidence="21">
    <location>
        <begin position="644"/>
        <end position="666"/>
    </location>
</feature>
<keyword evidence="9 19" id="KW-0863">Zinc-finger</keyword>
<dbReference type="RefSeq" id="XP_024550276.1">
    <property type="nucleotide sequence ID" value="XM_024694486.1"/>
</dbReference>
<evidence type="ECO:0000313" key="24">
    <source>
        <dbReference type="EMBL" id="ATZ52554.1"/>
    </source>
</evidence>
<feature type="region of interest" description="Disordered" evidence="20">
    <location>
        <begin position="201"/>
        <end position="227"/>
    </location>
</feature>
<keyword evidence="5" id="KW-0808">Transferase</keyword>
<evidence type="ECO:0000256" key="6">
    <source>
        <dbReference type="ARBA" id="ARBA00022692"/>
    </source>
</evidence>
<dbReference type="AlphaFoldDB" id="A0A384JQB5"/>
<gene>
    <name evidence="24" type="primary">Bctul1</name>
    <name evidence="24" type="ORF">BCIN_08g02360</name>
</gene>
<sequence>MPPQRGDVSLIFFVIMVLWWIASNDTGLPSNLGDSQNTAEEQLAHNRHVFGVLNTTSYGDFAPEKSDDPSYLNLTGFKAADGYRWERLSAFKQRSDQLRKWAGGVQDESNFNRESGWGLEGRIYTNVTGVVRGNWARYMSGLVGGKERRSGLNLSVIAPGVAWALTDEELWTRNVTGREGKVMLRLDEAAVEEMIVQATKKYLTEGESSPKTDEEPSKKESKVEKRDISDGIERVDLEIGAKPGTDILVREIAATLTVQDESSSGDGHEMRMHGVHWPNEGGVLLTTTSDKFAGAFGLPHFTTDEDHFTSSAEIMKKICYRRLQKLEESAKENPKSLLEPNSGQIDGLPTPHCEYILFAQVLPLKFNGLEYDDRSPRAHTFVQELENELRFPNGAPTPQAPKLQLSTIIFSPDCGFMLESKGPPDFAPVDGEHLIGMKQEVWLETIRSWLMVFAAVALGQALILKDQCKEASTPSTVGRVSIHTVAMMLLADGLLFFTMSLASATLSSIFPSALLTSFAGLMSVALGVRFIVNIYGVQEPERLEQERAQAAALSELQARNPPAAVRAAPVITAAGVDTLPLPVASSTQAASRNTSQNVPIIVPSDQDIDAEIAENVSATFAVPRPTGTPATVQQSRVTSDITPYYGQFILVLTVILLLSIMSTTWPVPIRTAYVYLCSFTYMSLWIPQIKRNITRNCRKALLWRFVIVQSLLRLSPFAYFFLYEDNFLFSESSWTAMMVLTGWVWCQLVVLYSQEVLGPRWAIPKRFGWYKEGWDYHPVLREDNVESGGLPIGLVKVPLGSPTTPGFEETDMSADERDNSKAGIRTVDCAICMQILEVPVVGIGEEEGAKGVLGAWDRRSYMVTPCRHVFHTQCLVGWMKYRLQCPICREGLPPL</sequence>
<reference evidence="24 25" key="2">
    <citation type="journal article" date="2012" name="Eukaryot. Cell">
        <title>Genome update of Botrytis cinerea strains B05.10 and T4.</title>
        <authorList>
            <person name="Staats M."/>
            <person name="van Kan J.A."/>
        </authorList>
    </citation>
    <scope>NUCLEOTIDE SEQUENCE [LARGE SCALE GENOMIC DNA]</scope>
    <source>
        <strain evidence="24 25">B05.10</strain>
    </source>
</reference>
<feature type="compositionally biased region" description="Basic and acidic residues" evidence="20">
    <location>
        <begin position="202"/>
        <end position="227"/>
    </location>
</feature>
<organism evidence="24 25">
    <name type="scientific">Botryotinia fuckeliana (strain B05.10)</name>
    <name type="common">Noble rot fungus</name>
    <name type="synonym">Botrytis cinerea</name>
    <dbReference type="NCBI Taxonomy" id="332648"/>
    <lineage>
        <taxon>Eukaryota</taxon>
        <taxon>Fungi</taxon>
        <taxon>Dikarya</taxon>
        <taxon>Ascomycota</taxon>
        <taxon>Pezizomycotina</taxon>
        <taxon>Leotiomycetes</taxon>
        <taxon>Helotiales</taxon>
        <taxon>Sclerotiniaceae</taxon>
        <taxon>Botrytis</taxon>
    </lineage>
</organism>
<dbReference type="VEuPathDB" id="FungiDB:Bcin08g02360"/>
<evidence type="ECO:0000256" key="20">
    <source>
        <dbReference type="SAM" id="MobiDB-lite"/>
    </source>
</evidence>
<name>A0A384JQB5_BOTFB</name>
<dbReference type="PROSITE" id="PS50089">
    <property type="entry name" value="ZF_RING_2"/>
    <property type="match status" value="1"/>
</dbReference>
<feature type="transmembrane region" description="Helical" evidence="21">
    <location>
        <begin position="446"/>
        <end position="464"/>
    </location>
</feature>
<feature type="domain" description="RING-type" evidence="23">
    <location>
        <begin position="829"/>
        <end position="889"/>
    </location>
</feature>
<comment type="function">
    <text evidence="14">Catalytic component of the DSC E3 ubiquitin ligase complex which is required for the srbA transcriptional activator proteolytic cleavage to release the soluble transcription factor from the membrane in low oxygen or sterol conditions. Required for growth during hypoxia and triazole drug susceptibility, as well as for virulence in a murine model of invasive pulmonary aspergillosis (IPA).</text>
</comment>
<dbReference type="FunFam" id="3.30.40.10:FF:000626">
    <property type="entry name" value="Transmembrane ubiquitin ligase 1"/>
    <property type="match status" value="1"/>
</dbReference>
<evidence type="ECO:0000256" key="3">
    <source>
        <dbReference type="ARBA" id="ARBA00004906"/>
    </source>
</evidence>
<reference evidence="24 25" key="3">
    <citation type="journal article" date="2017" name="Mol. Plant Pathol.">
        <title>A gapless genome sequence of the fungus Botrytis cinerea.</title>
        <authorList>
            <person name="Van Kan J.A."/>
            <person name="Stassen J.H."/>
            <person name="Mosbach A."/>
            <person name="Van Der Lee T.A."/>
            <person name="Faino L."/>
            <person name="Farmer A.D."/>
            <person name="Papasotiriou D.G."/>
            <person name="Zhou S."/>
            <person name="Seidl M.F."/>
            <person name="Cottam E."/>
            <person name="Edel D."/>
            <person name="Hahn M."/>
            <person name="Schwartz D.C."/>
            <person name="Dietrich R.A."/>
            <person name="Widdison S."/>
            <person name="Scalliet G."/>
        </authorList>
    </citation>
    <scope>NUCLEOTIDE SEQUENCE [LARGE SCALE GENOMIC DNA]</scope>
    <source>
        <strain evidence="24 25">B05.10</strain>
    </source>
</reference>
<protein>
    <recommendedName>
        <fullName evidence="16">DSC E3 ubiquitin ligase complex subunit A</fullName>
        <ecNumber evidence="4">2.3.2.27</ecNumber>
    </recommendedName>
    <alternativeName>
        <fullName evidence="17">Defective for SREBP cleavage protein A</fullName>
    </alternativeName>
    <alternativeName>
        <fullName evidence="18">RING-type E3 ubiquitin transferase dscA</fullName>
    </alternativeName>
</protein>
<dbReference type="InterPro" id="IPR024766">
    <property type="entry name" value="Znf_RING_H2"/>
</dbReference>
<evidence type="ECO:0000256" key="21">
    <source>
        <dbReference type="SAM" id="Phobius"/>
    </source>
</evidence>
<accession>A0A384JQB5</accession>
<evidence type="ECO:0000256" key="22">
    <source>
        <dbReference type="SAM" id="SignalP"/>
    </source>
</evidence>
<keyword evidence="11" id="KW-0862">Zinc</keyword>
<feature type="chain" id="PRO_5016830482" description="DSC E3 ubiquitin ligase complex subunit A" evidence="22">
    <location>
        <begin position="27"/>
        <end position="895"/>
    </location>
</feature>
<evidence type="ECO:0000256" key="18">
    <source>
        <dbReference type="ARBA" id="ARBA00082128"/>
    </source>
</evidence>
<evidence type="ECO:0000256" key="15">
    <source>
        <dbReference type="ARBA" id="ARBA00063126"/>
    </source>
</evidence>
<dbReference type="Pfam" id="PF12678">
    <property type="entry name" value="zf-rbx1"/>
    <property type="match status" value="1"/>
</dbReference>
<keyword evidence="12 21" id="KW-1133">Transmembrane helix</keyword>
<comment type="pathway">
    <text evidence="3">Protein modification; protein ubiquitination.</text>
</comment>
<keyword evidence="8 22" id="KW-0732">Signal</keyword>
<evidence type="ECO:0000256" key="4">
    <source>
        <dbReference type="ARBA" id="ARBA00012483"/>
    </source>
</evidence>
<comment type="subunit">
    <text evidence="15">Component of the DSC E3 ubiquitin ligase complex composed of dscA, dscB, dscC and dscD.</text>
</comment>
<dbReference type="UniPathway" id="UPA00143"/>
<feature type="transmembrane region" description="Helical" evidence="21">
    <location>
        <begin position="672"/>
        <end position="689"/>
    </location>
</feature>
<dbReference type="InterPro" id="IPR001841">
    <property type="entry name" value="Znf_RING"/>
</dbReference>
<dbReference type="Gene3D" id="3.30.40.10">
    <property type="entry name" value="Zinc/RING finger domain, C3HC4 (zinc finger)"/>
    <property type="match status" value="1"/>
</dbReference>
<evidence type="ECO:0000256" key="14">
    <source>
        <dbReference type="ARBA" id="ARBA00056116"/>
    </source>
</evidence>
<evidence type="ECO:0000256" key="7">
    <source>
        <dbReference type="ARBA" id="ARBA00022723"/>
    </source>
</evidence>
<comment type="subcellular location">
    <subcellularLocation>
        <location evidence="2">Endomembrane system</location>
        <topology evidence="2">Multi-pass membrane protein</topology>
    </subcellularLocation>
</comment>
<dbReference type="GO" id="GO:0044695">
    <property type="term" value="C:Dsc E3 ubiquitin ligase complex"/>
    <property type="evidence" value="ECO:0007669"/>
    <property type="project" value="TreeGrafter"/>
</dbReference>
<evidence type="ECO:0000259" key="23">
    <source>
        <dbReference type="PROSITE" id="PS50089"/>
    </source>
</evidence>